<evidence type="ECO:0000313" key="3">
    <source>
        <dbReference type="Proteomes" id="UP001596263"/>
    </source>
</evidence>
<keyword evidence="3" id="KW-1185">Reference proteome</keyword>
<accession>A0ABW0CWL5</accession>
<evidence type="ECO:0000256" key="1">
    <source>
        <dbReference type="SAM" id="MobiDB-lite"/>
    </source>
</evidence>
<protein>
    <recommendedName>
        <fullName evidence="4">Secreted protein</fullName>
    </recommendedName>
</protein>
<evidence type="ECO:0008006" key="4">
    <source>
        <dbReference type="Google" id="ProtNLM"/>
    </source>
</evidence>
<feature type="compositionally biased region" description="Low complexity" evidence="1">
    <location>
        <begin position="33"/>
        <end position="52"/>
    </location>
</feature>
<proteinExistence type="predicted"/>
<dbReference type="EMBL" id="JBHSKM010000044">
    <property type="protein sequence ID" value="MFC5219813.1"/>
    <property type="molecule type" value="Genomic_DNA"/>
</dbReference>
<feature type="region of interest" description="Disordered" evidence="1">
    <location>
        <begin position="1"/>
        <end position="93"/>
    </location>
</feature>
<reference evidence="3" key="1">
    <citation type="journal article" date="2019" name="Int. J. Syst. Evol. Microbiol.">
        <title>The Global Catalogue of Microorganisms (GCM) 10K type strain sequencing project: providing services to taxonomists for standard genome sequencing and annotation.</title>
        <authorList>
            <consortium name="The Broad Institute Genomics Platform"/>
            <consortium name="The Broad Institute Genome Sequencing Center for Infectious Disease"/>
            <person name="Wu L."/>
            <person name="Ma J."/>
        </authorList>
    </citation>
    <scope>NUCLEOTIDE SEQUENCE [LARGE SCALE GENOMIC DNA]</scope>
    <source>
        <strain evidence="3">KCTC 42586</strain>
    </source>
</reference>
<dbReference type="Proteomes" id="UP001596263">
    <property type="component" value="Unassembled WGS sequence"/>
</dbReference>
<evidence type="ECO:0000313" key="2">
    <source>
        <dbReference type="EMBL" id="MFC5219813.1"/>
    </source>
</evidence>
<dbReference type="RefSeq" id="WP_380863988.1">
    <property type="nucleotide sequence ID" value="NZ_JBHSKM010000044.1"/>
</dbReference>
<comment type="caution">
    <text evidence="2">The sequence shown here is derived from an EMBL/GenBank/DDBJ whole genome shotgun (WGS) entry which is preliminary data.</text>
</comment>
<gene>
    <name evidence="2" type="ORF">ACFPQ9_38955</name>
</gene>
<organism evidence="2 3">
    <name type="scientific">Streptomyces coerulescens</name>
    <dbReference type="NCBI Taxonomy" id="29304"/>
    <lineage>
        <taxon>Bacteria</taxon>
        <taxon>Bacillati</taxon>
        <taxon>Actinomycetota</taxon>
        <taxon>Actinomycetes</taxon>
        <taxon>Kitasatosporales</taxon>
        <taxon>Streptomycetaceae</taxon>
        <taxon>Streptomyces</taxon>
    </lineage>
</organism>
<feature type="compositionally biased region" description="Low complexity" evidence="1">
    <location>
        <begin position="76"/>
        <end position="88"/>
    </location>
</feature>
<sequence>MVVLALTGFSSGRGDHSDGGGGCSSSSRDHDSPSTTGSGVSPDSSPSGTSGSDTHDSGTSTGGSGDGTDRSRPTHRSTPTASPSSDTARPLKDGTAVLISCASADDPYATVEVRNPNGRDGLFTVRISFKDAHGFTMIDTGDQVSVPAKGTATYRVAVASTGRVDQIDRCEVNPRATADR</sequence>
<name>A0ABW0CWL5_STRCD</name>